<dbReference type="EMBL" id="JBBXMP010000012">
    <property type="protein sequence ID" value="KAL0069393.1"/>
    <property type="molecule type" value="Genomic_DNA"/>
</dbReference>
<protein>
    <recommendedName>
        <fullName evidence="3">S-adenosylmethionine-dependent methyltransferase</fullName>
    </recommendedName>
</protein>
<reference evidence="1 2" key="1">
    <citation type="submission" date="2024-05" db="EMBL/GenBank/DDBJ databases">
        <title>A draft genome resource for the thread blight pathogen Marasmius tenuissimus strain MS-2.</title>
        <authorList>
            <person name="Yulfo-Soto G.E."/>
            <person name="Baruah I.K."/>
            <person name="Amoako-Attah I."/>
            <person name="Bukari Y."/>
            <person name="Meinhardt L.W."/>
            <person name="Bailey B.A."/>
            <person name="Cohen S.P."/>
        </authorList>
    </citation>
    <scope>NUCLEOTIDE SEQUENCE [LARGE SCALE GENOMIC DNA]</scope>
    <source>
        <strain evidence="1 2">MS-2</strain>
    </source>
</reference>
<evidence type="ECO:0000313" key="2">
    <source>
        <dbReference type="Proteomes" id="UP001437256"/>
    </source>
</evidence>
<accession>A0ABR3A8S1</accession>
<evidence type="ECO:0008006" key="3">
    <source>
        <dbReference type="Google" id="ProtNLM"/>
    </source>
</evidence>
<dbReference type="InterPro" id="IPR019410">
    <property type="entry name" value="Methyltransf_16"/>
</dbReference>
<dbReference type="CDD" id="cd02440">
    <property type="entry name" value="AdoMet_MTases"/>
    <property type="match status" value="1"/>
</dbReference>
<evidence type="ECO:0000313" key="1">
    <source>
        <dbReference type="EMBL" id="KAL0069393.1"/>
    </source>
</evidence>
<gene>
    <name evidence="1" type="ORF">AAF712_003418</name>
</gene>
<name>A0ABR3A8S1_9AGAR</name>
<dbReference type="PANTHER" id="PTHR14614">
    <property type="entry name" value="HEPATOCELLULAR CARCINOMA-ASSOCIATED ANTIGEN"/>
    <property type="match status" value="1"/>
</dbReference>
<dbReference type="PANTHER" id="PTHR14614:SF147">
    <property type="entry name" value="S-ADENOSYLMETHIONINE-DEPENDENT METHYLTRANSFERASE OF THE SEVEN BETA-STRAND FAMILY"/>
    <property type="match status" value="1"/>
</dbReference>
<dbReference type="Pfam" id="PF10294">
    <property type="entry name" value="Methyltransf_16"/>
    <property type="match status" value="1"/>
</dbReference>
<keyword evidence="2" id="KW-1185">Reference proteome</keyword>
<dbReference type="SUPFAM" id="SSF53335">
    <property type="entry name" value="S-adenosyl-L-methionine-dependent methyltransferases"/>
    <property type="match status" value="1"/>
</dbReference>
<dbReference type="Proteomes" id="UP001437256">
    <property type="component" value="Unassembled WGS sequence"/>
</dbReference>
<sequence length="328" mass="35898">MTQPEEEEAVELLRADSFERAFAIKWVTGFIARSDVWVEGEEEGLEVEMRAEAVEKAVSILSAFTGNDDDEAAQCAVTRSFSFPTTNGGSDVNVELNDAPLSSEDHTSVGLQSWASSIMLAERMCADPSPFSLDNPSSRVLELGAGTGLLSIAAAKLLRRQTKINNDRLSVTATDYHPAVLSNLTANVNTNFPRSPASISVLRLDWETPDYTPFGGQSFDVILAADVIYHPQHARWIKACVERLLTRPFGSDSGGYFWLIIPLRTTGRHENMDYTVDCVFPDASAIPRDRDSSDLVLAILGRESFAKLGGVGRADEGGYKLYKIGWVV</sequence>
<organism evidence="1 2">
    <name type="scientific">Marasmius tenuissimus</name>
    <dbReference type="NCBI Taxonomy" id="585030"/>
    <lineage>
        <taxon>Eukaryota</taxon>
        <taxon>Fungi</taxon>
        <taxon>Dikarya</taxon>
        <taxon>Basidiomycota</taxon>
        <taxon>Agaricomycotina</taxon>
        <taxon>Agaricomycetes</taxon>
        <taxon>Agaricomycetidae</taxon>
        <taxon>Agaricales</taxon>
        <taxon>Marasmiineae</taxon>
        <taxon>Marasmiaceae</taxon>
        <taxon>Marasmius</taxon>
    </lineage>
</organism>
<dbReference type="InterPro" id="IPR029063">
    <property type="entry name" value="SAM-dependent_MTases_sf"/>
</dbReference>
<dbReference type="Gene3D" id="3.40.50.150">
    <property type="entry name" value="Vaccinia Virus protein VP39"/>
    <property type="match status" value="1"/>
</dbReference>
<comment type="caution">
    <text evidence="1">The sequence shown here is derived from an EMBL/GenBank/DDBJ whole genome shotgun (WGS) entry which is preliminary data.</text>
</comment>
<proteinExistence type="predicted"/>